<proteinExistence type="predicted"/>
<evidence type="ECO:0000256" key="2">
    <source>
        <dbReference type="PROSITE-ProRule" id="PRU00524"/>
    </source>
</evidence>
<accession>A0ABW1EC67</accession>
<dbReference type="PROSITE" id="PS51177">
    <property type="entry name" value="LUMAZINE_BIND"/>
    <property type="match status" value="2"/>
</dbReference>
<dbReference type="CDD" id="cd00402">
    <property type="entry name" value="Riboflavin_synthase_like"/>
    <property type="match status" value="1"/>
</dbReference>
<dbReference type="InterPro" id="IPR017938">
    <property type="entry name" value="Riboflavin_synthase-like_b-brl"/>
</dbReference>
<name>A0ABW1EC67_9BACT</name>
<dbReference type="RefSeq" id="WP_263336971.1">
    <property type="nucleotide sequence ID" value="NZ_JAGSYH010000004.1"/>
</dbReference>
<organism evidence="4 5">
    <name type="scientific">Acidicapsa dinghuensis</name>
    <dbReference type="NCBI Taxonomy" id="2218256"/>
    <lineage>
        <taxon>Bacteria</taxon>
        <taxon>Pseudomonadati</taxon>
        <taxon>Acidobacteriota</taxon>
        <taxon>Terriglobia</taxon>
        <taxon>Terriglobales</taxon>
        <taxon>Acidobacteriaceae</taxon>
        <taxon>Acidicapsa</taxon>
    </lineage>
</organism>
<dbReference type="PANTHER" id="PTHR21098:SF0">
    <property type="entry name" value="RIBOFLAVIN SYNTHASE"/>
    <property type="match status" value="1"/>
</dbReference>
<dbReference type="EMBL" id="JBHSPH010000002">
    <property type="protein sequence ID" value="MFC5861600.1"/>
    <property type="molecule type" value="Genomic_DNA"/>
</dbReference>
<feature type="domain" description="Lumazine-binding" evidence="3">
    <location>
        <begin position="1"/>
        <end position="96"/>
    </location>
</feature>
<dbReference type="EC" id="2.5.1.9" evidence="4"/>
<feature type="repeat" description="Lumazine-binding" evidence="2">
    <location>
        <begin position="97"/>
        <end position="214"/>
    </location>
</feature>
<dbReference type="Proteomes" id="UP001596091">
    <property type="component" value="Unassembled WGS sequence"/>
</dbReference>
<dbReference type="Gene3D" id="2.40.30.20">
    <property type="match status" value="2"/>
</dbReference>
<dbReference type="InterPro" id="IPR001783">
    <property type="entry name" value="Lumazine-bd"/>
</dbReference>
<dbReference type="SUPFAM" id="SSF63380">
    <property type="entry name" value="Riboflavin synthase domain-like"/>
    <property type="match status" value="2"/>
</dbReference>
<dbReference type="Pfam" id="PF00677">
    <property type="entry name" value="Lum_binding"/>
    <property type="match status" value="2"/>
</dbReference>
<dbReference type="NCBIfam" id="NF006767">
    <property type="entry name" value="PRK09289.1"/>
    <property type="match status" value="1"/>
</dbReference>
<feature type="domain" description="Lumazine-binding" evidence="3">
    <location>
        <begin position="97"/>
        <end position="214"/>
    </location>
</feature>
<reference evidence="5" key="1">
    <citation type="journal article" date="2019" name="Int. J. Syst. Evol. Microbiol.">
        <title>The Global Catalogue of Microorganisms (GCM) 10K type strain sequencing project: providing services to taxonomists for standard genome sequencing and annotation.</title>
        <authorList>
            <consortium name="The Broad Institute Genomics Platform"/>
            <consortium name="The Broad Institute Genome Sequencing Center for Infectious Disease"/>
            <person name="Wu L."/>
            <person name="Ma J."/>
        </authorList>
    </citation>
    <scope>NUCLEOTIDE SEQUENCE [LARGE SCALE GENOMIC DNA]</scope>
    <source>
        <strain evidence="5">JCM 4087</strain>
    </source>
</reference>
<keyword evidence="5" id="KW-1185">Reference proteome</keyword>
<feature type="repeat" description="Lumazine-binding" evidence="2">
    <location>
        <begin position="1"/>
        <end position="96"/>
    </location>
</feature>
<dbReference type="GO" id="GO:0004746">
    <property type="term" value="F:riboflavin synthase activity"/>
    <property type="evidence" value="ECO:0007669"/>
    <property type="project" value="UniProtKB-EC"/>
</dbReference>
<keyword evidence="4" id="KW-0808">Transferase</keyword>
<evidence type="ECO:0000256" key="1">
    <source>
        <dbReference type="ARBA" id="ARBA00022737"/>
    </source>
</evidence>
<protein>
    <submittedName>
        <fullName evidence="4">Riboflavin synthase</fullName>
        <ecNumber evidence="4">2.5.1.9</ecNumber>
    </submittedName>
</protein>
<evidence type="ECO:0000313" key="5">
    <source>
        <dbReference type="Proteomes" id="UP001596091"/>
    </source>
</evidence>
<keyword evidence="1" id="KW-0677">Repeat</keyword>
<evidence type="ECO:0000313" key="4">
    <source>
        <dbReference type="EMBL" id="MFC5861600.1"/>
    </source>
</evidence>
<gene>
    <name evidence="4" type="ORF">ACFPT7_04800</name>
</gene>
<sequence length="234" mass="24833">MFTGIVERTGTIVGVVEHGAVKRITVDAPELAGTLREGDSLAVSGVCLTALEVNPRYFYADLAAETLERTSLGSLKAGSKVNLELPTAAGAPLGGHIVQGHVDGTGTLVSLEPVAPLTTTTTAEELEAARETTDWWLTVRVPEHVRGFLVEKGSVAIEGISLTIAKTTIPEGGDTISVAILPLTYWRTNLHTLSAGAPVNVEADVLMKLAVQRMDTAKKAEFEITEEWLVTNGY</sequence>
<dbReference type="PANTHER" id="PTHR21098">
    <property type="entry name" value="RIBOFLAVIN SYNTHASE ALPHA CHAIN"/>
    <property type="match status" value="1"/>
</dbReference>
<evidence type="ECO:0000259" key="3">
    <source>
        <dbReference type="PROSITE" id="PS51177"/>
    </source>
</evidence>
<comment type="caution">
    <text evidence="4">The sequence shown here is derived from an EMBL/GenBank/DDBJ whole genome shotgun (WGS) entry which is preliminary data.</text>
</comment>
<dbReference type="InterPro" id="IPR023366">
    <property type="entry name" value="ATP_synth_asu-like_sf"/>
</dbReference>
<dbReference type="InterPro" id="IPR026017">
    <property type="entry name" value="Lumazine-bd_dom"/>
</dbReference>
<dbReference type="PIRSF" id="PIRSF000498">
    <property type="entry name" value="Riboflavin_syn_A"/>
    <property type="match status" value="1"/>
</dbReference>